<comment type="caution">
    <text evidence="7">The sequence shown here is derived from an EMBL/GenBank/DDBJ whole genome shotgun (WGS) entry which is preliminary data.</text>
</comment>
<dbReference type="PANTHER" id="PTHR33830:SF21">
    <property type="entry name" value="DEFENSIN-LIKE PROTEIN 165-RELATED"/>
    <property type="match status" value="1"/>
</dbReference>
<keyword evidence="5" id="KW-1015">Disulfide bond</keyword>
<evidence type="ECO:0000313" key="8">
    <source>
        <dbReference type="Proteomes" id="UP001054821"/>
    </source>
</evidence>
<proteinExistence type="inferred from homology"/>
<sequence length="81" mass="9156">MASFSLFRFILLALVFSVALNNQNVPQAYAQEKICQEQLYRSGCTLSDCWEKCFNKHHDAGHSCVANVAGTDYACYCFFNC</sequence>
<gene>
    <name evidence="7" type="ORF">L3X38_038405</name>
</gene>
<dbReference type="PANTHER" id="PTHR33830">
    <property type="entry name" value="DEFENSIN-LIKE PROTEIN 184-RELATED"/>
    <property type="match status" value="1"/>
</dbReference>
<protein>
    <submittedName>
        <fullName evidence="7">Uncharacterized protein</fullName>
    </submittedName>
</protein>
<keyword evidence="8" id="KW-1185">Reference proteome</keyword>
<dbReference type="Proteomes" id="UP001054821">
    <property type="component" value="Chromosome 7"/>
</dbReference>
<organism evidence="7 8">
    <name type="scientific">Prunus dulcis</name>
    <name type="common">Almond</name>
    <name type="synonym">Amygdalus dulcis</name>
    <dbReference type="NCBI Taxonomy" id="3755"/>
    <lineage>
        <taxon>Eukaryota</taxon>
        <taxon>Viridiplantae</taxon>
        <taxon>Streptophyta</taxon>
        <taxon>Embryophyta</taxon>
        <taxon>Tracheophyta</taxon>
        <taxon>Spermatophyta</taxon>
        <taxon>Magnoliopsida</taxon>
        <taxon>eudicotyledons</taxon>
        <taxon>Gunneridae</taxon>
        <taxon>Pentapetalae</taxon>
        <taxon>rosids</taxon>
        <taxon>fabids</taxon>
        <taxon>Rosales</taxon>
        <taxon>Rosaceae</taxon>
        <taxon>Amygdaloideae</taxon>
        <taxon>Amygdaleae</taxon>
        <taxon>Prunus</taxon>
    </lineage>
</organism>
<comment type="similarity">
    <text evidence="1">Belongs to the DEFL family.</text>
</comment>
<dbReference type="AlphaFoldDB" id="A0AAD4YQG2"/>
<keyword evidence="4" id="KW-0611">Plant defense</keyword>
<keyword evidence="3" id="KW-0295">Fungicide</keyword>
<evidence type="ECO:0000313" key="7">
    <source>
        <dbReference type="EMBL" id="KAI5318697.1"/>
    </source>
</evidence>
<dbReference type="Pfam" id="PF07333">
    <property type="entry name" value="SLR1-BP"/>
    <property type="match status" value="1"/>
</dbReference>
<evidence type="ECO:0000256" key="3">
    <source>
        <dbReference type="ARBA" id="ARBA00022577"/>
    </source>
</evidence>
<evidence type="ECO:0000256" key="2">
    <source>
        <dbReference type="ARBA" id="ARBA00022529"/>
    </source>
</evidence>
<dbReference type="GO" id="GO:0031640">
    <property type="term" value="P:killing of cells of another organism"/>
    <property type="evidence" value="ECO:0007669"/>
    <property type="project" value="UniProtKB-KW"/>
</dbReference>
<evidence type="ECO:0000256" key="5">
    <source>
        <dbReference type="ARBA" id="ARBA00023157"/>
    </source>
</evidence>
<evidence type="ECO:0000256" key="4">
    <source>
        <dbReference type="ARBA" id="ARBA00022821"/>
    </source>
</evidence>
<keyword evidence="2" id="KW-0929">Antimicrobial</keyword>
<name>A0AAD4YQG2_PRUDU</name>
<dbReference type="InterPro" id="IPR010851">
    <property type="entry name" value="DEFL"/>
</dbReference>
<accession>A0AAD4YQG2</accession>
<keyword evidence="6" id="KW-0732">Signal</keyword>
<evidence type="ECO:0000256" key="1">
    <source>
        <dbReference type="ARBA" id="ARBA00006722"/>
    </source>
</evidence>
<feature type="chain" id="PRO_5042171743" evidence="6">
    <location>
        <begin position="31"/>
        <end position="81"/>
    </location>
</feature>
<dbReference type="EMBL" id="JAJFAZ020000007">
    <property type="protein sequence ID" value="KAI5318697.1"/>
    <property type="molecule type" value="Genomic_DNA"/>
</dbReference>
<dbReference type="GO" id="GO:0050832">
    <property type="term" value="P:defense response to fungus"/>
    <property type="evidence" value="ECO:0007669"/>
    <property type="project" value="UniProtKB-KW"/>
</dbReference>
<reference evidence="7 8" key="1">
    <citation type="journal article" date="2022" name="G3 (Bethesda)">
        <title>Whole-genome sequence and methylome profiling of the almond [Prunus dulcis (Mill.) D.A. Webb] cultivar 'Nonpareil'.</title>
        <authorList>
            <person name="D'Amico-Willman K.M."/>
            <person name="Ouma W.Z."/>
            <person name="Meulia T."/>
            <person name="Sideli G.M."/>
            <person name="Gradziel T.M."/>
            <person name="Fresnedo-Ramirez J."/>
        </authorList>
    </citation>
    <scope>NUCLEOTIDE SEQUENCE [LARGE SCALE GENOMIC DNA]</scope>
    <source>
        <strain evidence="7">Clone GOH B32 T37-40</strain>
    </source>
</reference>
<evidence type="ECO:0000256" key="6">
    <source>
        <dbReference type="SAM" id="SignalP"/>
    </source>
</evidence>
<feature type="signal peptide" evidence="6">
    <location>
        <begin position="1"/>
        <end position="30"/>
    </location>
</feature>